<organism evidence="2 3">
    <name type="scientific">Pogona vitticeps</name>
    <name type="common">central bearded dragon</name>
    <dbReference type="NCBI Taxonomy" id="103695"/>
    <lineage>
        <taxon>Eukaryota</taxon>
        <taxon>Metazoa</taxon>
        <taxon>Chordata</taxon>
        <taxon>Craniata</taxon>
        <taxon>Vertebrata</taxon>
        <taxon>Euteleostomi</taxon>
        <taxon>Lepidosauria</taxon>
        <taxon>Squamata</taxon>
        <taxon>Bifurcata</taxon>
        <taxon>Unidentata</taxon>
        <taxon>Episquamata</taxon>
        <taxon>Toxicofera</taxon>
        <taxon>Iguania</taxon>
        <taxon>Acrodonta</taxon>
        <taxon>Agamidae</taxon>
        <taxon>Amphibolurinae</taxon>
        <taxon>Pogona</taxon>
    </lineage>
</organism>
<feature type="domain" description="Cadherin-like beta-sandwich-like" evidence="1">
    <location>
        <begin position="599"/>
        <end position="683"/>
    </location>
</feature>
<dbReference type="InterPro" id="IPR025883">
    <property type="entry name" value="Cadherin-like_domain"/>
</dbReference>
<evidence type="ECO:0000259" key="1">
    <source>
        <dbReference type="Pfam" id="PF12733"/>
    </source>
</evidence>
<dbReference type="PANTHER" id="PTHR14776">
    <property type="entry name" value="CADHERIN-LIKE AND PC-ESTERASE DOMAIN-CONTAINING PROTEIN 1"/>
    <property type="match status" value="1"/>
</dbReference>
<accession>A0A6J0UQL5</accession>
<keyword evidence="2" id="KW-1185">Reference proteome</keyword>
<dbReference type="PROSITE" id="PS51257">
    <property type="entry name" value="PROKAR_LIPOPROTEIN"/>
    <property type="match status" value="1"/>
</dbReference>
<evidence type="ECO:0000313" key="2">
    <source>
        <dbReference type="Proteomes" id="UP001652642"/>
    </source>
</evidence>
<dbReference type="InParanoid" id="A0A6J0UQL5"/>
<dbReference type="PANTHER" id="PTHR14776:SF1">
    <property type="entry name" value="CADHERIN-LIKE AND PC-ESTERASE DOMAIN-CONTAINING PROTEIN 1"/>
    <property type="match status" value="1"/>
</dbReference>
<dbReference type="CTD" id="79974"/>
<gene>
    <name evidence="3" type="primary">CPED1</name>
</gene>
<dbReference type="AlphaFoldDB" id="A0A6J0UQL5"/>
<dbReference type="Proteomes" id="UP001652642">
    <property type="component" value="Chromosome 5"/>
</dbReference>
<dbReference type="Pfam" id="PF12733">
    <property type="entry name" value="Cadherin-like"/>
    <property type="match status" value="1"/>
</dbReference>
<reference evidence="3" key="1">
    <citation type="submission" date="2025-08" db="UniProtKB">
        <authorList>
            <consortium name="RefSeq"/>
        </authorList>
    </citation>
    <scope>IDENTIFICATION</scope>
</reference>
<sequence>MACRQILPGRRWCRLRPFLVLLALAACLFYQTLTPLRTRRYLSALSNGVPPSPGADVWHGMYKKISARQIHCLLPSINLRVQKEIEDAIFKYFRSQARAVILYIPSSGSKQDLLLYQRIFAQHGYGVTVLEDRKLSGHEIPSQDESHSLDLFICLSSTKTDHENCLNTTELHQTSLLQKANALPQIQRLLCRKEGLCQIMRTFPDLHLPIALPVCQESNRIPLHTVKPHSNNERTSLTHMLYQPIKNIQRHQKPIEVDHQGDFKIQDLSIIIKVYVLVTSLSPLRAFIYSSGVVWYAPKKKQFSVKLQTFFESFLGASSPQQALDDMKEAISKLLLITEVFSEAPSSGPNGPGQCSSCFQMLTFDIGLSHSMHPVVLEVHEHFDFQAAEGSTLQDQTLKESLLKDTFRIVLSNQTSSSTFFEALQNVYQSARIKDESHLKELDYCLSLEQLNPMIGFIQELQNLGQFELLFPSTVPKIHFLLHDLYRLLNPGENLGSVLTLHWLLSNLLEQLQVINKGIHTNHPEWRNKDSRNVSWIKAKWSSLRSSYSEQGRIKTKSSSPTNEKHEGTHYLDLSKETHCSYDKDTLPHIRQIFTSPHLDLNPYFDPKIKEYYSEVPFDVLTIKIRAEAVNCRCEIHLDEKKGPSVANYPLGLGINRINILVTDESQLPHEVVSIYKIIIYREDRPSLPLFDDFMVCGFVQVCGSIILPKESCGLQPLSAEYLSRISQQQLKTCETGDMKGQWIVPCLSCSDNRTCNWRQITWQPHDCQYPVLSKPELQLCVESKKVLFIGDSTNRGMMYYLIERVNETLQEWQKAHDMKFYHNVNNGNTFISYSYYPQFWISIHQRPTFEEALKQLLLRSQPLENTRQTILVVGGVQWLNFNHLHIIQKVLKRANLSNILVVIKSLGMGFHLPVDGVHSLSQAQVQNLWNENQAILNTAKQYGYEVVDTFIITMGRYKEFLQGKCGCHFHEVVNSKTSDRNSPVGMALSRSYTLGKYFNNQSNLMKLQAYASNSQSPYHVRGPINQVYSEILLSRICANERHVVGP</sequence>
<dbReference type="Gene3D" id="3.30.470.20">
    <property type="entry name" value="ATP-grasp fold, B domain"/>
    <property type="match status" value="1"/>
</dbReference>
<dbReference type="GeneID" id="110086431"/>
<dbReference type="KEGG" id="pvt:110086431"/>
<dbReference type="OrthoDB" id="1932925at2759"/>
<proteinExistence type="predicted"/>
<dbReference type="RefSeq" id="XP_020662991.2">
    <property type="nucleotide sequence ID" value="XM_020807332.2"/>
</dbReference>
<evidence type="ECO:0000313" key="3">
    <source>
        <dbReference type="RefSeq" id="XP_020662991.2"/>
    </source>
</evidence>
<protein>
    <submittedName>
        <fullName evidence="3">Cadherin-like and PC-esterase domain-containing protein 1</fullName>
    </submittedName>
</protein>
<name>A0A6J0UQL5_9SAUR</name>